<keyword evidence="6" id="KW-0694">RNA-binding</keyword>
<keyword evidence="2" id="KW-0489">Methyltransferase</keyword>
<dbReference type="NCBIfam" id="TIGR00308">
    <property type="entry name" value="TRM1"/>
    <property type="match status" value="1"/>
</dbReference>
<dbReference type="PROSITE" id="PS51626">
    <property type="entry name" value="SAM_MT_TRM1"/>
    <property type="match status" value="1"/>
</dbReference>
<keyword evidence="4" id="KW-0949">S-adenosyl-L-methionine</keyword>
<evidence type="ECO:0000256" key="3">
    <source>
        <dbReference type="ARBA" id="ARBA00022679"/>
    </source>
</evidence>
<dbReference type="InterPro" id="IPR029063">
    <property type="entry name" value="SAM-dependent_MTases_sf"/>
</dbReference>
<accession>A0A0F9NAW1</accession>
<dbReference type="InterPro" id="IPR002905">
    <property type="entry name" value="Trm1"/>
</dbReference>
<keyword evidence="5" id="KW-0819">tRNA processing</keyword>
<evidence type="ECO:0000256" key="5">
    <source>
        <dbReference type="ARBA" id="ARBA00022694"/>
    </source>
</evidence>
<dbReference type="InterPro" id="IPR042296">
    <property type="entry name" value="tRNA_met_Trm1_C"/>
</dbReference>
<gene>
    <name evidence="8" type="ORF">LCGC14_0973430</name>
</gene>
<proteinExistence type="predicted"/>
<dbReference type="Gene3D" id="3.40.50.150">
    <property type="entry name" value="Vaccinia Virus protein VP39"/>
    <property type="match status" value="1"/>
</dbReference>
<dbReference type="Gene3D" id="3.30.56.70">
    <property type="entry name" value="N2,N2-dimethylguanosine tRNA methyltransferase, C-terminal domain"/>
    <property type="match status" value="1"/>
</dbReference>
<dbReference type="SUPFAM" id="SSF53335">
    <property type="entry name" value="S-adenosyl-L-methionine-dependent methyltransferases"/>
    <property type="match status" value="1"/>
</dbReference>
<reference evidence="8" key="1">
    <citation type="journal article" date="2015" name="Nature">
        <title>Complex archaea that bridge the gap between prokaryotes and eukaryotes.</title>
        <authorList>
            <person name="Spang A."/>
            <person name="Saw J.H."/>
            <person name="Jorgensen S.L."/>
            <person name="Zaremba-Niedzwiedzka K."/>
            <person name="Martijn J."/>
            <person name="Lind A.E."/>
            <person name="van Eijk R."/>
            <person name="Schleper C."/>
            <person name="Guy L."/>
            <person name="Ettema T.J."/>
        </authorList>
    </citation>
    <scope>NUCLEOTIDE SEQUENCE</scope>
</reference>
<dbReference type="Pfam" id="PF02005">
    <property type="entry name" value="TRM"/>
    <property type="match status" value="1"/>
</dbReference>
<protein>
    <recommendedName>
        <fullName evidence="7">tRNA (guanine(26)-N(2))-dimethyltransferase</fullName>
        <ecNumber evidence="7">2.1.1.216</ecNumber>
    </recommendedName>
</protein>
<dbReference type="GO" id="GO:0002940">
    <property type="term" value="P:tRNA N2-guanine methylation"/>
    <property type="evidence" value="ECO:0007669"/>
    <property type="project" value="TreeGrafter"/>
</dbReference>
<name>A0A0F9NAW1_9ZZZZ</name>
<dbReference type="EC" id="2.1.1.216" evidence="7"/>
<dbReference type="PANTHER" id="PTHR10631:SF3">
    <property type="entry name" value="TRNA (GUANINE(26)-N(2))-DIMETHYLTRANSFERASE"/>
    <property type="match status" value="1"/>
</dbReference>
<sequence>MKNKEKIHFNVINEGSTEFYIHSIDKNSVPSKAMAVFYNQKMEINRDISNLAILAYNKLINQDSLVIVDLMAASGVSSIRMLNECKNIKKIYINDINPIAVEILHKNISLNDFDNHSDQIEISQKDANLLLTEITQRSYLQSINREQKPNIISIDPFGTPNIYLDSAFKAIQKINGLLCITATDTPVLFGIRPKTCLRKYMSKPLHTEYCKEIGARILIYFISRIANINKLGIVPLLTFYSSHFLRVFCITFKDRNKISKFFKNYGFIIHCNKCGYRSAFQNNILELLNKCPLCDNEKIDYAGPLWVGEIHEKKYIEEIISFNEKFQFNNQKKIKKKLLLAKEEIDMPISYYNIHKLCQELKISLVPKLETIIYAIREKGFKISRTNFDFLSFKTNLDIKCIKKTLLELEKKENMNYLGR</sequence>
<dbReference type="PANTHER" id="PTHR10631">
    <property type="entry name" value="N 2 ,N 2 -DIMETHYLGUANOSINE TRNA METHYLTRANSFERASE"/>
    <property type="match status" value="1"/>
</dbReference>
<dbReference type="EMBL" id="LAZR01003590">
    <property type="protein sequence ID" value="KKN16680.1"/>
    <property type="molecule type" value="Genomic_DNA"/>
</dbReference>
<evidence type="ECO:0000256" key="6">
    <source>
        <dbReference type="ARBA" id="ARBA00022884"/>
    </source>
</evidence>
<comment type="caution">
    <text evidence="8">The sequence shown here is derived from an EMBL/GenBank/DDBJ whole genome shotgun (WGS) entry which is preliminary data.</text>
</comment>
<keyword evidence="1" id="KW-0820">tRNA-binding</keyword>
<evidence type="ECO:0000256" key="7">
    <source>
        <dbReference type="ARBA" id="ARBA00039099"/>
    </source>
</evidence>
<keyword evidence="3" id="KW-0808">Transferase</keyword>
<dbReference type="GO" id="GO:0160104">
    <property type="term" value="F:tRNA (guanine(26)-N2)-dimethyltransferase activity"/>
    <property type="evidence" value="ECO:0007669"/>
    <property type="project" value="UniProtKB-EC"/>
</dbReference>
<evidence type="ECO:0000256" key="4">
    <source>
        <dbReference type="ARBA" id="ARBA00022691"/>
    </source>
</evidence>
<evidence type="ECO:0000256" key="1">
    <source>
        <dbReference type="ARBA" id="ARBA00022555"/>
    </source>
</evidence>
<evidence type="ECO:0000313" key="8">
    <source>
        <dbReference type="EMBL" id="KKN16680.1"/>
    </source>
</evidence>
<evidence type="ECO:0000256" key="2">
    <source>
        <dbReference type="ARBA" id="ARBA00022603"/>
    </source>
</evidence>
<organism evidence="8">
    <name type="scientific">marine sediment metagenome</name>
    <dbReference type="NCBI Taxonomy" id="412755"/>
    <lineage>
        <taxon>unclassified sequences</taxon>
        <taxon>metagenomes</taxon>
        <taxon>ecological metagenomes</taxon>
    </lineage>
</organism>
<dbReference type="AlphaFoldDB" id="A0A0F9NAW1"/>
<dbReference type="GO" id="GO:0000049">
    <property type="term" value="F:tRNA binding"/>
    <property type="evidence" value="ECO:0007669"/>
    <property type="project" value="UniProtKB-KW"/>
</dbReference>